<sequence length="182" mass="20210">MEGGKLLARVEQPLRYAGDIDLKMLKTILERLERGRGLFAADIVSHDSINALRTAYEDMLALLLSSLQRSHIQLPNKLRYAFNQVIRELRNSSIPNPTAIAALVTVPPAPTHPGRHGTEERGRSEARPGSGGRCRSERPAHRSSTPHRPPRKPAPEGASGKRKSVRRSADRRRRADSMTTSE</sequence>
<proteinExistence type="predicted"/>
<evidence type="ECO:0000313" key="3">
    <source>
        <dbReference type="Proteomes" id="UP001601976"/>
    </source>
</evidence>
<dbReference type="Proteomes" id="UP001601976">
    <property type="component" value="Unassembled WGS sequence"/>
</dbReference>
<gene>
    <name evidence="2" type="ORF">ACFYWW_31975</name>
</gene>
<evidence type="ECO:0000256" key="1">
    <source>
        <dbReference type="SAM" id="MobiDB-lite"/>
    </source>
</evidence>
<feature type="compositionally biased region" description="Basic and acidic residues" evidence="1">
    <location>
        <begin position="116"/>
        <end position="126"/>
    </location>
</feature>
<feature type="compositionally biased region" description="Basic residues" evidence="1">
    <location>
        <begin position="160"/>
        <end position="174"/>
    </location>
</feature>
<keyword evidence="3" id="KW-1185">Reference proteome</keyword>
<reference evidence="2 3" key="1">
    <citation type="submission" date="2024-10" db="EMBL/GenBank/DDBJ databases">
        <title>The Natural Products Discovery Center: Release of the First 8490 Sequenced Strains for Exploring Actinobacteria Biosynthetic Diversity.</title>
        <authorList>
            <person name="Kalkreuter E."/>
            <person name="Kautsar S.A."/>
            <person name="Yang D."/>
            <person name="Bader C.D."/>
            <person name="Teijaro C.N."/>
            <person name="Fluegel L."/>
            <person name="Davis C.M."/>
            <person name="Simpson J.R."/>
            <person name="Lauterbach L."/>
            <person name="Steele A.D."/>
            <person name="Gui C."/>
            <person name="Meng S."/>
            <person name="Li G."/>
            <person name="Viehrig K."/>
            <person name="Ye F."/>
            <person name="Su P."/>
            <person name="Kiefer A.F."/>
            <person name="Nichols A."/>
            <person name="Cepeda A.J."/>
            <person name="Yan W."/>
            <person name="Fan B."/>
            <person name="Jiang Y."/>
            <person name="Adhikari A."/>
            <person name="Zheng C.-J."/>
            <person name="Schuster L."/>
            <person name="Cowan T.M."/>
            <person name="Smanski M.J."/>
            <person name="Chevrette M.G."/>
            <person name="De Carvalho L.P.S."/>
            <person name="Shen B."/>
        </authorList>
    </citation>
    <scope>NUCLEOTIDE SEQUENCE [LARGE SCALE GENOMIC DNA]</scope>
    <source>
        <strain evidence="2 3">NPDC003029</strain>
    </source>
</reference>
<dbReference type="RefSeq" id="WP_387898839.1">
    <property type="nucleotide sequence ID" value="NZ_JBIAPK010000013.1"/>
</dbReference>
<dbReference type="EMBL" id="JBIAPK010000013">
    <property type="protein sequence ID" value="MFF3343263.1"/>
    <property type="molecule type" value="Genomic_DNA"/>
</dbReference>
<protein>
    <submittedName>
        <fullName evidence="2">Uncharacterized protein</fullName>
    </submittedName>
</protein>
<comment type="caution">
    <text evidence="2">The sequence shown here is derived from an EMBL/GenBank/DDBJ whole genome shotgun (WGS) entry which is preliminary data.</text>
</comment>
<evidence type="ECO:0000313" key="2">
    <source>
        <dbReference type="EMBL" id="MFF3343263.1"/>
    </source>
</evidence>
<feature type="region of interest" description="Disordered" evidence="1">
    <location>
        <begin position="105"/>
        <end position="182"/>
    </location>
</feature>
<accession>A0ABW6RQX1</accession>
<name>A0ABW6RQX1_9ACTN</name>
<organism evidence="2 3">
    <name type="scientific">Streptomyces flavidovirens</name>
    <dbReference type="NCBI Taxonomy" id="67298"/>
    <lineage>
        <taxon>Bacteria</taxon>
        <taxon>Bacillati</taxon>
        <taxon>Actinomycetota</taxon>
        <taxon>Actinomycetes</taxon>
        <taxon>Kitasatosporales</taxon>
        <taxon>Streptomycetaceae</taxon>
        <taxon>Streptomyces</taxon>
    </lineage>
</organism>